<keyword evidence="1" id="KW-0732">Signal</keyword>
<feature type="chain" id="PRO_5002296430" evidence="1">
    <location>
        <begin position="29"/>
        <end position="167"/>
    </location>
</feature>
<dbReference type="AlphaFoldDB" id="A0A0D5NG38"/>
<organism evidence="2 3">
    <name type="scientific">Paenibacillus beijingensis</name>
    <dbReference type="NCBI Taxonomy" id="1126833"/>
    <lineage>
        <taxon>Bacteria</taxon>
        <taxon>Bacillati</taxon>
        <taxon>Bacillota</taxon>
        <taxon>Bacilli</taxon>
        <taxon>Bacillales</taxon>
        <taxon>Paenibacillaceae</taxon>
        <taxon>Paenibacillus</taxon>
    </lineage>
</organism>
<evidence type="ECO:0000256" key="1">
    <source>
        <dbReference type="SAM" id="SignalP"/>
    </source>
</evidence>
<evidence type="ECO:0000313" key="2">
    <source>
        <dbReference type="EMBL" id="AJY73878.1"/>
    </source>
</evidence>
<accession>A0A0D5NG38</accession>
<proteinExistence type="predicted"/>
<keyword evidence="3" id="KW-1185">Reference proteome</keyword>
<name>A0A0D5NG38_9BACL</name>
<dbReference type="EMBL" id="CP011058">
    <property type="protein sequence ID" value="AJY73878.1"/>
    <property type="molecule type" value="Genomic_DNA"/>
</dbReference>
<gene>
    <name evidence="2" type="ORF">VN24_03695</name>
</gene>
<reference evidence="2 3" key="1">
    <citation type="journal article" date="2015" name="J. Biotechnol.">
        <title>Complete genome sequence of Paenibacillus beijingensis 7188(T) (=DSM 24997(T)), a novel rhizobacterium from jujube garden soil.</title>
        <authorList>
            <person name="Kwak Y."/>
            <person name="Shin J.H."/>
        </authorList>
    </citation>
    <scope>NUCLEOTIDE SEQUENCE [LARGE SCALE GENOMIC DNA]</scope>
    <source>
        <strain evidence="2 3">DSM 24997</strain>
    </source>
</reference>
<dbReference type="PATRIC" id="fig|1126833.4.peg.800"/>
<dbReference type="Proteomes" id="UP000032633">
    <property type="component" value="Chromosome"/>
</dbReference>
<reference evidence="3" key="2">
    <citation type="submission" date="2015-03" db="EMBL/GenBank/DDBJ databases">
        <title>Genome sequence of Paenibacillus beijingensis strain DSM 24997T.</title>
        <authorList>
            <person name="Kwak Y."/>
            <person name="Shin J.-H."/>
        </authorList>
    </citation>
    <scope>NUCLEOTIDE SEQUENCE [LARGE SCALE GENOMIC DNA]</scope>
    <source>
        <strain evidence="3">DSM 24997</strain>
    </source>
</reference>
<dbReference type="HOGENOM" id="CLU_1659049_0_0_9"/>
<protein>
    <submittedName>
        <fullName evidence="2">Uncharacterized protein</fullName>
    </submittedName>
</protein>
<dbReference type="KEGG" id="pbj:VN24_03695"/>
<feature type="signal peptide" evidence="1">
    <location>
        <begin position="1"/>
        <end position="28"/>
    </location>
</feature>
<sequence length="167" mass="18324">MENMRNIDIKLGLGVLLLAAAIPHGASAYAAKPNGESAQAAVVGHGMPDGDCGKQHADGSRHHPHMHRHEAWRLERLREAASYFGIQSDGKSAEQLKAEIMAMKTKDSAKWEAFKKSMKAKRFERLKQFAASQGISTEGKTEQQLRNELRALCRHKGEQPSAPKSAA</sequence>
<evidence type="ECO:0000313" key="3">
    <source>
        <dbReference type="Proteomes" id="UP000032633"/>
    </source>
</evidence>